<comment type="caution">
    <text evidence="2">The sequence shown here is derived from an EMBL/GenBank/DDBJ whole genome shotgun (WGS) entry which is preliminary data.</text>
</comment>
<evidence type="ECO:0000313" key="3">
    <source>
        <dbReference type="Proteomes" id="UP000247792"/>
    </source>
</evidence>
<sequence length="407" mass="45179">MNNSSTPSLKSRVQTHFYGRIIFIITFFGILLTPALVHVSAKFQGPGIENRELAAKPAVPTTFAQSLKFPAAVDAYLNDNFGLRNNLVAWNNQLRYHLLGDINAVQLTAGKDAYIFFNSHAANTPLAMIDFLCGKNVSEKDRAEIVRTASDFMRMAVQVKAESYLLLVPTKPVVYADKLPDWLQQQCAQYTPSLPGIVETLKALPGLKDKIIYPLAEMQALKKNMAVFPKNTFHWTGNGPQPVAQLVAENYMHRKRLLTLTSNLHDVPSDIQHFLPGVALTVPTYDPDYAKAGITACLGVACFPEFTGTADKIGDVSRYRHATVPGPKLLLITDSFGQGIAGFFSEYYGEVWHVSLNSINQLNAKEQARFRQILLTEYAPDQILYVFHDAAVSYFDRYGGTLLKAGQ</sequence>
<keyword evidence="1" id="KW-0812">Transmembrane</keyword>
<dbReference type="AlphaFoldDB" id="A0A318J6B3"/>
<reference evidence="2 3" key="1">
    <citation type="submission" date="2018-05" db="EMBL/GenBank/DDBJ databases">
        <title>Genomic Encyclopedia of Type Strains, Phase IV (KMG-IV): sequencing the most valuable type-strain genomes for metagenomic binning, comparative biology and taxonomic classification.</title>
        <authorList>
            <person name="Goeker M."/>
        </authorList>
    </citation>
    <scope>NUCLEOTIDE SEQUENCE [LARGE SCALE GENOMIC DNA]</scope>
    <source>
        <strain evidence="2 3">DSM 19792</strain>
    </source>
</reference>
<evidence type="ECO:0008006" key="4">
    <source>
        <dbReference type="Google" id="ProtNLM"/>
    </source>
</evidence>
<organism evidence="2 3">
    <name type="scientific">Undibacterium pigrum</name>
    <dbReference type="NCBI Taxonomy" id="401470"/>
    <lineage>
        <taxon>Bacteria</taxon>
        <taxon>Pseudomonadati</taxon>
        <taxon>Pseudomonadota</taxon>
        <taxon>Betaproteobacteria</taxon>
        <taxon>Burkholderiales</taxon>
        <taxon>Oxalobacteraceae</taxon>
        <taxon>Undibacterium</taxon>
    </lineage>
</organism>
<dbReference type="OrthoDB" id="8747576at2"/>
<gene>
    <name evidence="2" type="ORF">DFR42_10424</name>
</gene>
<feature type="transmembrane region" description="Helical" evidence="1">
    <location>
        <begin position="21"/>
        <end position="41"/>
    </location>
</feature>
<evidence type="ECO:0000256" key="1">
    <source>
        <dbReference type="SAM" id="Phobius"/>
    </source>
</evidence>
<dbReference type="EMBL" id="QJKB01000004">
    <property type="protein sequence ID" value="PXX43024.1"/>
    <property type="molecule type" value="Genomic_DNA"/>
</dbReference>
<keyword evidence="1" id="KW-1133">Transmembrane helix</keyword>
<dbReference type="Proteomes" id="UP000247792">
    <property type="component" value="Unassembled WGS sequence"/>
</dbReference>
<keyword evidence="1" id="KW-0472">Membrane</keyword>
<proteinExistence type="predicted"/>
<protein>
    <recommendedName>
        <fullName evidence="4">Acetyltransferase AlgX (SGNH hydrolase-like protein)</fullName>
    </recommendedName>
</protein>
<dbReference type="RefSeq" id="WP_110255591.1">
    <property type="nucleotide sequence ID" value="NZ_QJKB01000004.1"/>
</dbReference>
<keyword evidence="3" id="KW-1185">Reference proteome</keyword>
<name>A0A318J6B3_9BURK</name>
<accession>A0A318J6B3</accession>
<evidence type="ECO:0000313" key="2">
    <source>
        <dbReference type="EMBL" id="PXX43024.1"/>
    </source>
</evidence>